<dbReference type="Ensembl" id="ENSCINT00000006279.3">
    <property type="protein sequence ID" value="ENSCINP00000006279.3"/>
    <property type="gene ID" value="ENSCING00000003098.3"/>
</dbReference>
<organism evidence="2 3">
    <name type="scientific">Ciona intestinalis</name>
    <name type="common">Transparent sea squirt</name>
    <name type="synonym">Ascidia intestinalis</name>
    <dbReference type="NCBI Taxonomy" id="7719"/>
    <lineage>
        <taxon>Eukaryota</taxon>
        <taxon>Metazoa</taxon>
        <taxon>Chordata</taxon>
        <taxon>Tunicata</taxon>
        <taxon>Ascidiacea</taxon>
        <taxon>Phlebobranchia</taxon>
        <taxon>Cionidae</taxon>
        <taxon>Ciona</taxon>
    </lineage>
</organism>
<protein>
    <submittedName>
        <fullName evidence="2">Uncharacterized protein</fullName>
    </submittedName>
</protein>
<proteinExistence type="predicted"/>
<reference evidence="2" key="3">
    <citation type="submission" date="2025-08" db="UniProtKB">
        <authorList>
            <consortium name="Ensembl"/>
        </authorList>
    </citation>
    <scope>IDENTIFICATION</scope>
</reference>
<dbReference type="Proteomes" id="UP000008144">
    <property type="component" value="Chromosome 14"/>
</dbReference>
<dbReference type="InParanoid" id="F6PKF2"/>
<keyword evidence="3" id="KW-1185">Reference proteome</keyword>
<dbReference type="EMBL" id="EAAA01001168">
    <property type="status" value="NOT_ANNOTATED_CDS"/>
    <property type="molecule type" value="Genomic_DNA"/>
</dbReference>
<evidence type="ECO:0000256" key="1">
    <source>
        <dbReference type="SAM" id="MobiDB-lite"/>
    </source>
</evidence>
<reference evidence="3" key="1">
    <citation type="journal article" date="2002" name="Science">
        <title>The draft genome of Ciona intestinalis: insights into chordate and vertebrate origins.</title>
        <authorList>
            <person name="Dehal P."/>
            <person name="Satou Y."/>
            <person name="Campbell R.K."/>
            <person name="Chapman J."/>
            <person name="Degnan B."/>
            <person name="De Tomaso A."/>
            <person name="Davidson B."/>
            <person name="Di Gregorio A."/>
            <person name="Gelpke M."/>
            <person name="Goodstein D.M."/>
            <person name="Harafuji N."/>
            <person name="Hastings K.E."/>
            <person name="Ho I."/>
            <person name="Hotta K."/>
            <person name="Huang W."/>
            <person name="Kawashima T."/>
            <person name="Lemaire P."/>
            <person name="Martinez D."/>
            <person name="Meinertzhagen I.A."/>
            <person name="Necula S."/>
            <person name="Nonaka M."/>
            <person name="Putnam N."/>
            <person name="Rash S."/>
            <person name="Saiga H."/>
            <person name="Satake M."/>
            <person name="Terry A."/>
            <person name="Yamada L."/>
            <person name="Wang H.G."/>
            <person name="Awazu S."/>
            <person name="Azumi K."/>
            <person name="Boore J."/>
            <person name="Branno M."/>
            <person name="Chin-Bow S."/>
            <person name="DeSantis R."/>
            <person name="Doyle S."/>
            <person name="Francino P."/>
            <person name="Keys D.N."/>
            <person name="Haga S."/>
            <person name="Hayashi H."/>
            <person name="Hino K."/>
            <person name="Imai K.S."/>
            <person name="Inaba K."/>
            <person name="Kano S."/>
            <person name="Kobayashi K."/>
            <person name="Kobayashi M."/>
            <person name="Lee B.I."/>
            <person name="Makabe K.W."/>
            <person name="Manohar C."/>
            <person name="Matassi G."/>
            <person name="Medina M."/>
            <person name="Mochizuki Y."/>
            <person name="Mount S."/>
            <person name="Morishita T."/>
            <person name="Miura S."/>
            <person name="Nakayama A."/>
            <person name="Nishizaka S."/>
            <person name="Nomoto H."/>
            <person name="Ohta F."/>
            <person name="Oishi K."/>
            <person name="Rigoutsos I."/>
            <person name="Sano M."/>
            <person name="Sasaki A."/>
            <person name="Sasakura Y."/>
            <person name="Shoguchi E."/>
            <person name="Shin-i T."/>
            <person name="Spagnuolo A."/>
            <person name="Stainier D."/>
            <person name="Suzuki M.M."/>
            <person name="Tassy O."/>
            <person name="Takatori N."/>
            <person name="Tokuoka M."/>
            <person name="Yagi K."/>
            <person name="Yoshizaki F."/>
            <person name="Wada S."/>
            <person name="Zhang C."/>
            <person name="Hyatt P.D."/>
            <person name="Larimer F."/>
            <person name="Detter C."/>
            <person name="Doggett N."/>
            <person name="Glavina T."/>
            <person name="Hawkins T."/>
            <person name="Richardson P."/>
            <person name="Lucas S."/>
            <person name="Kohara Y."/>
            <person name="Levine M."/>
            <person name="Satoh N."/>
            <person name="Rokhsar D.S."/>
        </authorList>
    </citation>
    <scope>NUCLEOTIDE SEQUENCE [LARGE SCALE GENOMIC DNA]</scope>
</reference>
<reference evidence="2" key="2">
    <citation type="journal article" date="2008" name="Genome Biol.">
        <title>Improved genome assembly and evidence-based global gene model set for the chordate Ciona intestinalis: new insight into intron and operon populations.</title>
        <authorList>
            <person name="Satou Y."/>
            <person name="Mineta K."/>
            <person name="Ogasawara M."/>
            <person name="Sasakura Y."/>
            <person name="Shoguchi E."/>
            <person name="Ueno K."/>
            <person name="Yamada L."/>
            <person name="Matsumoto J."/>
            <person name="Wasserscheid J."/>
            <person name="Dewar K."/>
            <person name="Wiley G.B."/>
            <person name="Macmil S.L."/>
            <person name="Roe B.A."/>
            <person name="Zeller R.W."/>
            <person name="Hastings K.E."/>
            <person name="Lemaire P."/>
            <person name="Lindquist E."/>
            <person name="Endo T."/>
            <person name="Hotta K."/>
            <person name="Inaba K."/>
        </authorList>
    </citation>
    <scope>NUCLEOTIDE SEQUENCE [LARGE SCALE GENOMIC DNA]</scope>
    <source>
        <strain evidence="2">wild type</strain>
    </source>
</reference>
<evidence type="ECO:0000313" key="3">
    <source>
        <dbReference type="Proteomes" id="UP000008144"/>
    </source>
</evidence>
<dbReference type="HOGENOM" id="CLU_943197_0_0_1"/>
<evidence type="ECO:0000313" key="2">
    <source>
        <dbReference type="Ensembl" id="ENSCINP00000006279.3"/>
    </source>
</evidence>
<feature type="region of interest" description="Disordered" evidence="1">
    <location>
        <begin position="178"/>
        <end position="200"/>
    </location>
</feature>
<name>F6PKF2_CIOIN</name>
<accession>F6PKF2</accession>
<dbReference type="OMA" id="LNANKHY"/>
<dbReference type="AlphaFoldDB" id="F6PKF2"/>
<reference evidence="2" key="4">
    <citation type="submission" date="2025-09" db="UniProtKB">
        <authorList>
            <consortium name="Ensembl"/>
        </authorList>
    </citation>
    <scope>IDENTIFICATION</scope>
</reference>
<sequence length="295" mass="33520">MVAIVLNSVNMCMYICEHMEIKRQYRKMLQAQEEEEKQNPPIRSRSKNLDESLASLNANKHYGRYDFTCQQMFLDTVVKGAHSVKKTLYDARHSEFSVNMWEYAANLRERLHIEMPSSVQLPSISMPTISMPTISMPSIPTMQDININIEKLSSSMVQRSHTLASSVGSVFTLKRWMQQQNSSDTESRESDDNLDDGPSITQVTVHVHTPNEEPSIPTPLQLNEEPCAHNTGDSATKLKKKTLKECYTEKAVTFYPQESEHFLEPQTSEVRNVVTPLLATISGGVDNQWSYETSV</sequence>
<dbReference type="GeneTree" id="ENSGT00440000037509"/>